<gene>
    <name evidence="7" type="ORF">ZYGR_0AD04820</name>
</gene>
<evidence type="ECO:0000313" key="7">
    <source>
        <dbReference type="EMBL" id="GAV51299.1"/>
    </source>
</evidence>
<accession>A0A1Q3A6F5</accession>
<comment type="function">
    <text evidence="5">Subunit of the V1 complex of vacuolar(H+)-ATPase (V-ATPase), a multisubunit enzyme composed of a peripheral complex (V1) that hydrolyzes ATP and a membrane integral complex (V0) that translocates protons. V-ATPase is responsible for acidifying and maintaining the pH of intracellular compartments.</text>
</comment>
<dbReference type="Gene3D" id="1.25.10.10">
    <property type="entry name" value="Leucine-rich Repeat Variant"/>
    <property type="match status" value="1"/>
</dbReference>
<dbReference type="Pfam" id="PF03224">
    <property type="entry name" value="V-ATPase_H_N"/>
    <property type="match status" value="1"/>
</dbReference>
<organism evidence="7 8">
    <name type="scientific">Zygosaccharomyces rouxii</name>
    <dbReference type="NCBI Taxonomy" id="4956"/>
    <lineage>
        <taxon>Eukaryota</taxon>
        <taxon>Fungi</taxon>
        <taxon>Dikarya</taxon>
        <taxon>Ascomycota</taxon>
        <taxon>Saccharomycotina</taxon>
        <taxon>Saccharomycetes</taxon>
        <taxon>Saccharomycetales</taxon>
        <taxon>Saccharomycetaceae</taxon>
        <taxon>Zygosaccharomyces</taxon>
    </lineage>
</organism>
<keyword evidence="4 5" id="KW-0406">Ion transport</keyword>
<evidence type="ECO:0000259" key="6">
    <source>
        <dbReference type="Pfam" id="PF11698"/>
    </source>
</evidence>
<dbReference type="AlphaFoldDB" id="A0A1Q3A6F5"/>
<dbReference type="Proteomes" id="UP000187013">
    <property type="component" value="Unassembled WGS sequence"/>
</dbReference>
<reference evidence="7 8" key="1">
    <citation type="submission" date="2016-08" db="EMBL/GenBank/DDBJ databases">
        <title>Draft genome sequence of allopolyploid Zygosaccharomyces rouxii.</title>
        <authorList>
            <person name="Watanabe J."/>
            <person name="Uehara K."/>
            <person name="Mogi Y."/>
            <person name="Tsukioka Y."/>
        </authorList>
    </citation>
    <scope>NUCLEOTIDE SEQUENCE [LARGE SCALE GENOMIC DNA]</scope>
    <source>
        <strain evidence="7 8">NBRC 110957</strain>
    </source>
</reference>
<dbReference type="GO" id="GO:0007035">
    <property type="term" value="P:vacuolar acidification"/>
    <property type="evidence" value="ECO:0007669"/>
    <property type="project" value="EnsemblFungi"/>
</dbReference>
<evidence type="ECO:0000256" key="4">
    <source>
        <dbReference type="ARBA" id="ARBA00023065"/>
    </source>
</evidence>
<comment type="caution">
    <text evidence="7">The sequence shown here is derived from an EMBL/GenBank/DDBJ whole genome shotgun (WGS) entry which is preliminary data.</text>
</comment>
<dbReference type="GO" id="GO:0000221">
    <property type="term" value="C:vacuolar proton-transporting V-type ATPase, V1 domain"/>
    <property type="evidence" value="ECO:0007669"/>
    <property type="project" value="UniProtKB-UniRule"/>
</dbReference>
<dbReference type="InterPro" id="IPR011989">
    <property type="entry name" value="ARM-like"/>
</dbReference>
<dbReference type="SUPFAM" id="SSF48371">
    <property type="entry name" value="ARM repeat"/>
    <property type="match status" value="1"/>
</dbReference>
<dbReference type="EMBL" id="BDGX01000030">
    <property type="protein sequence ID" value="GAV51299.1"/>
    <property type="molecule type" value="Genomic_DNA"/>
</dbReference>
<dbReference type="GO" id="GO:0046961">
    <property type="term" value="F:proton-transporting ATPase activity, rotational mechanism"/>
    <property type="evidence" value="ECO:0007669"/>
    <property type="project" value="UniProtKB-UniRule"/>
</dbReference>
<keyword evidence="2 5" id="KW-0813">Transport</keyword>
<protein>
    <recommendedName>
        <fullName evidence="5">V-type proton ATPase subunit H</fullName>
    </recommendedName>
</protein>
<dbReference type="OMA" id="GIQLQYY"/>
<evidence type="ECO:0000256" key="1">
    <source>
        <dbReference type="ARBA" id="ARBA00008613"/>
    </source>
</evidence>
<evidence type="ECO:0000256" key="3">
    <source>
        <dbReference type="ARBA" id="ARBA00022781"/>
    </source>
</evidence>
<dbReference type="eggNOG" id="KOG2759">
    <property type="taxonomic scope" value="Eukaryota"/>
</dbReference>
<dbReference type="GO" id="GO:0000329">
    <property type="term" value="C:fungal-type vacuole membrane"/>
    <property type="evidence" value="ECO:0007669"/>
    <property type="project" value="EnsemblFungi"/>
</dbReference>
<evidence type="ECO:0000256" key="2">
    <source>
        <dbReference type="ARBA" id="ARBA00022448"/>
    </source>
</evidence>
<comment type="similarity">
    <text evidence="1 5">Belongs to the V-ATPase H subunit family.</text>
</comment>
<name>A0A1Q3A6F5_ZYGRO</name>
<evidence type="ECO:0000313" key="8">
    <source>
        <dbReference type="Proteomes" id="UP000187013"/>
    </source>
</evidence>
<dbReference type="OrthoDB" id="10263554at2759"/>
<dbReference type="PIRSF" id="PIRSF032184">
    <property type="entry name" value="ATPase_V1_H"/>
    <property type="match status" value="1"/>
</dbReference>
<dbReference type="InterPro" id="IPR038497">
    <property type="entry name" value="ATPase_V1-cplx_hsu_C_sf"/>
</dbReference>
<proteinExistence type="inferred from homology"/>
<keyword evidence="3 5" id="KW-0375">Hydrogen ion transport</keyword>
<dbReference type="PANTHER" id="PTHR10698:SF0">
    <property type="entry name" value="V-TYPE PROTON ATPASE SUBUNIT H"/>
    <property type="match status" value="1"/>
</dbReference>
<dbReference type="InterPro" id="IPR016024">
    <property type="entry name" value="ARM-type_fold"/>
</dbReference>
<dbReference type="InterPro" id="IPR004908">
    <property type="entry name" value="ATPase_V1-cplx_hsu"/>
</dbReference>
<dbReference type="Pfam" id="PF11698">
    <property type="entry name" value="V-ATPase_H_C"/>
    <property type="match status" value="1"/>
</dbReference>
<evidence type="ECO:0000256" key="5">
    <source>
        <dbReference type="PIRNR" id="PIRNR032184"/>
    </source>
</evidence>
<dbReference type="PANTHER" id="PTHR10698">
    <property type="entry name" value="V-TYPE PROTON ATPASE SUBUNIT H"/>
    <property type="match status" value="1"/>
</dbReference>
<comment type="subunit">
    <text evidence="5">V-ATPase is a heteromultimeric enzyme made up of two complexes: the ATP-hydrolytic V1 complex and the proton translocation V0 complex.</text>
</comment>
<dbReference type="Gene3D" id="1.25.40.150">
    <property type="entry name" value="V-type ATPase, subunit H, C-terminal domain"/>
    <property type="match status" value="1"/>
</dbReference>
<sequence length="469" mass="53287">MILLDSTHFNDIRHAIRSRSVAWDALARSAEISEPDASNAKWIESMLVKHANEPGFQIESNFKIDATTIDPLIHLLQTSTNADSKKAVQNLLAEMLSSSDYNDQLIRFFVENPDRVNGLFEVSLQGDRQTVLISAFNLVSLLIQPTLQNESLVEQLVNNDNFLQILTDLDLKDTCYVCVRLLQELVALPVYRPIAWQAQQKYLPTLFAVVGQALNSNSATKVVATNSNNLGIQLQYYSLLVIWLLTFEPKFAHELTVQYLPSFLNLLKLVKVTIKEKISRLCISIILQCVSPQVKNHKHVIRSLLLLGNALSVLQSLSERKYSDDELRNDMSTLKDILDQQYQELTSFDEYLAELDSKLLCWSPSHVDNGFWSENVDKFRSNHWKLFKQLIDLLIEAKEQGINDKKHKTILEVALSDITHVVDLLPESVDVLGELKGKVVIMELLNHPDSRVKYEALKATQAVIGYTFK</sequence>
<feature type="domain" description="ATPase V1 complex subunit H C-terminal" evidence="6">
    <location>
        <begin position="344"/>
        <end position="468"/>
    </location>
</feature>
<dbReference type="InterPro" id="IPR011987">
    <property type="entry name" value="ATPase_V1-cplx_hsu_C"/>
</dbReference>